<organism evidence="1 2">
    <name type="scientific">Pseudomonas aegrilactucae</name>
    <dbReference type="NCBI Taxonomy" id="2854028"/>
    <lineage>
        <taxon>Bacteria</taxon>
        <taxon>Pseudomonadati</taxon>
        <taxon>Pseudomonadota</taxon>
        <taxon>Gammaproteobacteria</taxon>
        <taxon>Pseudomonadales</taxon>
        <taxon>Pseudomonadaceae</taxon>
        <taxon>Pseudomonas</taxon>
    </lineage>
</organism>
<reference evidence="1" key="1">
    <citation type="journal article" date="2022" name="Int. J. Syst. Evol. Microbiol.">
        <title>Pseudomonas aegrilactucae sp. nov. and Pseudomonas morbosilactucae sp. nov., pathogens causing bacterial rot of lettuce in Japan.</title>
        <authorList>
            <person name="Sawada H."/>
            <person name="Fujikawa T."/>
            <person name="Satou M."/>
        </authorList>
    </citation>
    <scope>NUCLEOTIDE SEQUENCE</scope>
    <source>
        <strain evidence="1">MAFF 301350</strain>
    </source>
</reference>
<dbReference type="AlphaFoldDB" id="A0A9Q2XFY6"/>
<keyword evidence="2" id="KW-1185">Reference proteome</keyword>
<dbReference type="InterPro" id="IPR009645">
    <property type="entry name" value="GguC"/>
</dbReference>
<dbReference type="EMBL" id="JAHTBI010000010">
    <property type="protein sequence ID" value="MBV6286223.1"/>
    <property type="molecule type" value="Genomic_DNA"/>
</dbReference>
<proteinExistence type="predicted"/>
<gene>
    <name evidence="1" type="ORF">KUO17_04075</name>
</gene>
<dbReference type="PIRSF" id="PIRSF033905">
    <property type="entry name" value="UCP033905"/>
    <property type="match status" value="1"/>
</dbReference>
<accession>A0A9Q2XFY6</accession>
<evidence type="ECO:0000313" key="1">
    <source>
        <dbReference type="EMBL" id="MBV6286223.1"/>
    </source>
</evidence>
<comment type="caution">
    <text evidence="1">The sequence shown here is derived from an EMBL/GenBank/DDBJ whole genome shotgun (WGS) entry which is preliminary data.</text>
</comment>
<dbReference type="Proteomes" id="UP001106592">
    <property type="component" value="Unassembled WGS sequence"/>
</dbReference>
<reference evidence="1" key="2">
    <citation type="journal article" date="2023" name="Plant Pathol.">
        <title>Dismantling and reorganizing Pseudomonas marginalis sensu#lato.</title>
        <authorList>
            <person name="Sawada H."/>
            <person name="Fujikawa T."/>
            <person name="Satou M."/>
        </authorList>
    </citation>
    <scope>NUCLEOTIDE SEQUENCE</scope>
    <source>
        <strain evidence="1">MAFF 301350</strain>
    </source>
</reference>
<sequence>MRLIQFETTAGQRHVGVIEGDLIQVVRTTTHLRELALAAIRSARSLCDEVLTRGLDSTELSYAQALADCRVLPPLDHEDPAHCLISGTGLTHLGSASTRDKMHQQKIDDATALTDTARMFQWGIDGGRPQPGTAGAQPEWFYKGDGSIVVRPGQPFQTPAFAEDAGEEPELAGLYVIADDGQPYRVGFAIGNEFSDHVMERKSYLYLAHSKLRNCSYGPELRVGALPAHLGGTSRIHRGDNLLWEKEFLSGEDNMCHSLENLEYHHFKYAQFLRPGDVHVHFFGTATLSFADQVKAMPGDVFEISLPEFGAPLRNGIAVTPSAISPGQVKTL</sequence>
<dbReference type="NCBIfam" id="NF040903">
    <property type="entry name" value="GguC"/>
    <property type="match status" value="1"/>
</dbReference>
<protein>
    <submittedName>
        <fullName evidence="1">FAH family protein</fullName>
    </submittedName>
</protein>
<name>A0A9Q2XFY6_9PSED</name>
<evidence type="ECO:0000313" key="2">
    <source>
        <dbReference type="Proteomes" id="UP001106592"/>
    </source>
</evidence>
<dbReference type="RefSeq" id="WP_217973765.1">
    <property type="nucleotide sequence ID" value="NZ_JAHTBI010000010.1"/>
</dbReference>